<name>A9NX64_PICSI</name>
<dbReference type="PANTHER" id="PTHR33372:SF2">
    <property type="entry name" value="PROTEIN CHAPERONE-LIKE PROTEIN OF POR1, CHLOROPLASTIC"/>
    <property type="match status" value="1"/>
</dbReference>
<dbReference type="AlphaFoldDB" id="A9NX64"/>
<dbReference type="InterPro" id="IPR021788">
    <property type="entry name" value="CPP1-like"/>
</dbReference>
<proteinExistence type="evidence at transcript level"/>
<dbReference type="PANTHER" id="PTHR33372">
    <property type="match status" value="1"/>
</dbReference>
<feature type="transmembrane region" description="Helical" evidence="1">
    <location>
        <begin position="200"/>
        <end position="216"/>
    </location>
</feature>
<protein>
    <recommendedName>
        <fullName evidence="3">Protein CHAPERONE-LIKE PROTEIN OF POR1, chloroplastic</fullName>
    </recommendedName>
</protein>
<keyword evidence="1" id="KW-0472">Membrane</keyword>
<feature type="transmembrane region" description="Helical" evidence="1">
    <location>
        <begin position="228"/>
        <end position="249"/>
    </location>
</feature>
<evidence type="ECO:0000313" key="2">
    <source>
        <dbReference type="EMBL" id="ABK25225.1"/>
    </source>
</evidence>
<evidence type="ECO:0000256" key="1">
    <source>
        <dbReference type="SAM" id="Phobius"/>
    </source>
</evidence>
<dbReference type="EMBL" id="EF085929">
    <property type="protein sequence ID" value="ABK25225.1"/>
    <property type="molecule type" value="mRNA"/>
</dbReference>
<dbReference type="OMA" id="PMDTIFR"/>
<evidence type="ECO:0008006" key="3">
    <source>
        <dbReference type="Google" id="ProtNLM"/>
    </source>
</evidence>
<organism evidence="2">
    <name type="scientific">Picea sitchensis</name>
    <name type="common">Sitka spruce</name>
    <name type="synonym">Pinus sitchensis</name>
    <dbReference type="NCBI Taxonomy" id="3332"/>
    <lineage>
        <taxon>Eukaryota</taxon>
        <taxon>Viridiplantae</taxon>
        <taxon>Streptophyta</taxon>
        <taxon>Embryophyta</taxon>
        <taxon>Tracheophyta</taxon>
        <taxon>Spermatophyta</taxon>
        <taxon>Pinopsida</taxon>
        <taxon>Pinidae</taxon>
        <taxon>Conifers I</taxon>
        <taxon>Pinales</taxon>
        <taxon>Pinaceae</taxon>
        <taxon>Picea</taxon>
    </lineage>
</organism>
<sequence length="279" mass="31331">MTTSLASVGPLSANNISARPLSKPSQLKASGGYRVQRFFGQRIIRWQRCHAQSRNELLIRRLEPRCAMDASFGGRVGHPPVFPRVNVWDPYKRLGVSKYASEEEIQEARNFLIEQYAGHERSVESIEAAFEKIIMKSFRERKRSKINLKSKLKKKVDESPPWVRSLINFLEVPPSEVIIRRACLFAVIGVWSVMNSSEGGPAFQVAVSLVTCIYFLNEKVKSIGRACVLGFGALAVGWLFGSLVIPVIPLSLLPVTWTLELVTALISYIFLFIACTFLK</sequence>
<keyword evidence="1" id="KW-1133">Transmembrane helix</keyword>
<reference evidence="2" key="1">
    <citation type="journal article" date="2008" name="BMC Genomics">
        <title>A conifer genomics resource of 200,000 spruce (Picea spp.) ESTs and 6,464 high-quality, sequence-finished full-length cDNAs for Sitka spruce (Picea sitchensis).</title>
        <authorList>
            <person name="Ralph S.G."/>
            <person name="Chun H.J."/>
            <person name="Kolosova N."/>
            <person name="Cooper D."/>
            <person name="Oddy C."/>
            <person name="Ritland C.E."/>
            <person name="Kirkpatrick R."/>
            <person name="Moore R."/>
            <person name="Barber S."/>
            <person name="Holt R.A."/>
            <person name="Jones S.J."/>
            <person name="Marra M.A."/>
            <person name="Douglas C.J."/>
            <person name="Ritland K."/>
            <person name="Bohlmann J."/>
        </authorList>
    </citation>
    <scope>NUCLEOTIDE SEQUENCE</scope>
    <source>
        <tissue evidence="2">Green portion of the leader tissue</tissue>
    </source>
</reference>
<dbReference type="Pfam" id="PF11833">
    <property type="entry name" value="CPP1-like"/>
    <property type="match status" value="1"/>
</dbReference>
<accession>A9NX64</accession>
<feature type="transmembrane region" description="Helical" evidence="1">
    <location>
        <begin position="255"/>
        <end position="278"/>
    </location>
</feature>
<keyword evidence="1" id="KW-0812">Transmembrane</keyword>
<dbReference type="GO" id="GO:0031969">
    <property type="term" value="C:chloroplast membrane"/>
    <property type="evidence" value="ECO:0007669"/>
    <property type="project" value="TreeGrafter"/>
</dbReference>